<organism evidence="6 7">
    <name type="scientific">Pseudoteredinibacter isoporae</name>
    <dbReference type="NCBI Taxonomy" id="570281"/>
    <lineage>
        <taxon>Bacteria</taxon>
        <taxon>Pseudomonadati</taxon>
        <taxon>Pseudomonadota</taxon>
        <taxon>Gammaproteobacteria</taxon>
        <taxon>Cellvibrionales</taxon>
        <taxon>Cellvibrionaceae</taxon>
        <taxon>Pseudoteredinibacter</taxon>
    </lineage>
</organism>
<dbReference type="FunCoup" id="A0A7X0JX62">
    <property type="interactions" value="164"/>
</dbReference>
<dbReference type="Proteomes" id="UP000528457">
    <property type="component" value="Unassembled WGS sequence"/>
</dbReference>
<evidence type="ECO:0000313" key="7">
    <source>
        <dbReference type="Proteomes" id="UP000528457"/>
    </source>
</evidence>
<evidence type="ECO:0000256" key="2">
    <source>
        <dbReference type="ARBA" id="ARBA00022692"/>
    </source>
</evidence>
<dbReference type="AlphaFoldDB" id="A0A7X0JX62"/>
<dbReference type="InterPro" id="IPR032808">
    <property type="entry name" value="DoxX"/>
</dbReference>
<evidence type="ECO:0000256" key="5">
    <source>
        <dbReference type="SAM" id="Phobius"/>
    </source>
</evidence>
<dbReference type="InParanoid" id="A0A7X0JX62"/>
<evidence type="ECO:0000256" key="1">
    <source>
        <dbReference type="ARBA" id="ARBA00004141"/>
    </source>
</evidence>
<feature type="transmembrane region" description="Helical" evidence="5">
    <location>
        <begin position="74"/>
        <end position="95"/>
    </location>
</feature>
<name>A0A7X0JX62_9GAMM</name>
<feature type="transmembrane region" description="Helical" evidence="5">
    <location>
        <begin position="49"/>
        <end position="67"/>
    </location>
</feature>
<dbReference type="GO" id="GO:0016020">
    <property type="term" value="C:membrane"/>
    <property type="evidence" value="ECO:0007669"/>
    <property type="project" value="UniProtKB-SubCell"/>
</dbReference>
<proteinExistence type="predicted"/>
<keyword evidence="3 5" id="KW-1133">Transmembrane helix</keyword>
<evidence type="ECO:0000256" key="3">
    <source>
        <dbReference type="ARBA" id="ARBA00022989"/>
    </source>
</evidence>
<sequence>MIPQNPNALLTSGRLLLALYFLLPGLMKFAQFEMHLGLMNRHGVAAPELMLVIAGLANVLGALLLIFNRHVRLVALGFVAYIILVNLMLHDFWNFEGIEARHELQNFIKNLGILAGLLALAGASAKRTLRLSDIHKSDASV</sequence>
<keyword evidence="2 5" id="KW-0812">Transmembrane</keyword>
<protein>
    <submittedName>
        <fullName evidence="6">Putative oxidoreductase</fullName>
    </submittedName>
</protein>
<reference evidence="6 7" key="1">
    <citation type="submission" date="2020-08" db="EMBL/GenBank/DDBJ databases">
        <title>Genomic Encyclopedia of Type Strains, Phase IV (KMG-IV): sequencing the most valuable type-strain genomes for metagenomic binning, comparative biology and taxonomic classification.</title>
        <authorList>
            <person name="Goeker M."/>
        </authorList>
    </citation>
    <scope>NUCLEOTIDE SEQUENCE [LARGE SCALE GENOMIC DNA]</scope>
    <source>
        <strain evidence="6 7">DSM 22368</strain>
    </source>
</reference>
<feature type="transmembrane region" description="Helical" evidence="5">
    <location>
        <begin position="12"/>
        <end position="29"/>
    </location>
</feature>
<comment type="subcellular location">
    <subcellularLocation>
        <location evidence="1">Membrane</location>
        <topology evidence="1">Multi-pass membrane protein</topology>
    </subcellularLocation>
</comment>
<accession>A0A7X0JX62</accession>
<dbReference type="EMBL" id="JACHHT010000003">
    <property type="protein sequence ID" value="MBB6523046.1"/>
    <property type="molecule type" value="Genomic_DNA"/>
</dbReference>
<evidence type="ECO:0000313" key="6">
    <source>
        <dbReference type="EMBL" id="MBB6523046.1"/>
    </source>
</evidence>
<gene>
    <name evidence="6" type="ORF">HNR48_003348</name>
</gene>
<keyword evidence="7" id="KW-1185">Reference proteome</keyword>
<keyword evidence="4 5" id="KW-0472">Membrane</keyword>
<comment type="caution">
    <text evidence="6">The sequence shown here is derived from an EMBL/GenBank/DDBJ whole genome shotgun (WGS) entry which is preliminary data.</text>
</comment>
<dbReference type="Pfam" id="PF07681">
    <property type="entry name" value="DoxX"/>
    <property type="match status" value="1"/>
</dbReference>
<dbReference type="RefSeq" id="WP_166843938.1">
    <property type="nucleotide sequence ID" value="NZ_JAAONY010000003.1"/>
</dbReference>
<feature type="transmembrane region" description="Helical" evidence="5">
    <location>
        <begin position="107"/>
        <end position="125"/>
    </location>
</feature>
<evidence type="ECO:0000256" key="4">
    <source>
        <dbReference type="ARBA" id="ARBA00023136"/>
    </source>
</evidence>